<accession>A0A7U3WDZ4</accession>
<name>A0A7U3WDZ4_9CAUD</name>
<sequence>MHFPIEDFIKNRRKELADGERYAGNQGVRKGKKPTKKQIDALQAGHKALREKRLMQHEVKRSKG</sequence>
<protein>
    <submittedName>
        <fullName evidence="1">Uncharacterized protein</fullName>
    </submittedName>
</protein>
<reference evidence="1" key="1">
    <citation type="submission" date="2020-12" db="EMBL/GenBank/DDBJ databases">
        <authorList>
            <person name="Hu Z."/>
        </authorList>
    </citation>
    <scope>NUCLEOTIDE SEQUENCE</scope>
</reference>
<dbReference type="EMBL" id="MW423737">
    <property type="protein sequence ID" value="QQK88532.1"/>
    <property type="molecule type" value="Genomic_DNA"/>
</dbReference>
<proteinExistence type="predicted"/>
<organism evidence="1">
    <name type="scientific">Vibrio phage PH669</name>
    <dbReference type="NCBI Taxonomy" id="2800823"/>
    <lineage>
        <taxon>Viruses</taxon>
        <taxon>Duplodnaviria</taxon>
        <taxon>Heunggongvirae</taxon>
        <taxon>Uroviricota</taxon>
        <taxon>Caudoviricetes</taxon>
        <taxon>Queuovirinae</taxon>
    </lineage>
</organism>
<evidence type="ECO:0000313" key="1">
    <source>
        <dbReference type="EMBL" id="QQK88532.1"/>
    </source>
</evidence>